<evidence type="ECO:0000313" key="1">
    <source>
        <dbReference type="EMBL" id="QCC49066.1"/>
    </source>
</evidence>
<protein>
    <submittedName>
        <fullName evidence="2">Uncharacterized protein</fullName>
    </submittedName>
</protein>
<sequence>MPRYPDDAPEYTFRCEDCGAVIPPFQGLYWISDRRERDGETIDLPRCPECGAHEISAVRDH</sequence>
<gene>
    <name evidence="1" type="ORF">DV707_15010</name>
    <name evidence="2" type="ORF">SAMN04488133_3649</name>
</gene>
<dbReference type="KEGG" id="hlm:DV707_15010"/>
<evidence type="ECO:0000313" key="3">
    <source>
        <dbReference type="Proteomes" id="UP000236740"/>
    </source>
</evidence>
<reference evidence="1 4" key="2">
    <citation type="journal article" date="2019" name="Nat. Commun.">
        <title>A new type of DNA phosphorothioation-based antiviral system in archaea.</title>
        <authorList>
            <person name="Xiong L."/>
            <person name="Liu S."/>
            <person name="Chen S."/>
            <person name="Xiao Y."/>
            <person name="Zhu B."/>
            <person name="Gao Y."/>
            <person name="Zhang Y."/>
            <person name="Chen B."/>
            <person name="Luo J."/>
            <person name="Deng Z."/>
            <person name="Chen X."/>
            <person name="Wang L."/>
            <person name="Chen S."/>
        </authorList>
    </citation>
    <scope>NUCLEOTIDE SEQUENCE [LARGE SCALE GENOMIC DNA]</scope>
    <source>
        <strain evidence="1 4">CGMCC 1.10331</strain>
        <plasmid evidence="1 4">unnamed1</plasmid>
    </source>
</reference>
<name>A0A1H6CQQ0_9EURY</name>
<dbReference type="EMBL" id="CP031312">
    <property type="protein sequence ID" value="QCC49066.1"/>
    <property type="molecule type" value="Genomic_DNA"/>
</dbReference>
<dbReference type="AlphaFoldDB" id="A0A1H6CQQ0"/>
<dbReference type="EMBL" id="FNVN01000009">
    <property type="protein sequence ID" value="SEG75312.1"/>
    <property type="molecule type" value="Genomic_DNA"/>
</dbReference>
<dbReference type="Proteomes" id="UP000236740">
    <property type="component" value="Unassembled WGS sequence"/>
</dbReference>
<organism evidence="2 3">
    <name type="scientific">Halobellus limi</name>
    <dbReference type="NCBI Taxonomy" id="699433"/>
    <lineage>
        <taxon>Archaea</taxon>
        <taxon>Methanobacteriati</taxon>
        <taxon>Methanobacteriota</taxon>
        <taxon>Stenosarchaea group</taxon>
        <taxon>Halobacteria</taxon>
        <taxon>Halobacteriales</taxon>
        <taxon>Haloferacaceae</taxon>
        <taxon>Halobellus</taxon>
    </lineage>
</organism>
<dbReference type="Proteomes" id="UP000296733">
    <property type="component" value="Plasmid unnamed1"/>
</dbReference>
<evidence type="ECO:0000313" key="4">
    <source>
        <dbReference type="Proteomes" id="UP000296733"/>
    </source>
</evidence>
<reference evidence="2 3" key="1">
    <citation type="submission" date="2016-10" db="EMBL/GenBank/DDBJ databases">
        <authorList>
            <person name="de Groot N.N."/>
        </authorList>
    </citation>
    <scope>NUCLEOTIDE SEQUENCE [LARGE SCALE GENOMIC DNA]</scope>
    <source>
        <strain evidence="2 3">CGMCC 1.10331</strain>
    </source>
</reference>
<geneLocation type="plasmid" evidence="1">
    <name>unnamed1</name>
</geneLocation>
<accession>A0A1H6CQQ0</accession>
<keyword evidence="3" id="KW-1185">Reference proteome</keyword>
<evidence type="ECO:0000313" key="2">
    <source>
        <dbReference type="EMBL" id="SEG75312.1"/>
    </source>
</evidence>
<proteinExistence type="predicted"/>
<keyword evidence="1" id="KW-0614">Plasmid</keyword>